<sequence>MCYIAYYYVIRHNRYSMQVMEEENYLTLRKLTKIAIFILVLEFVTGVISAFTIHSPLSTTDRTRGLFNTFYFIFSGVNIALLLHGVIGLILIIWSIYLSLVSIKYGIIFSILTFMALIAQIGAAAVGLFIVDVYFNNSAFSLIMLAAVLLSIILYFLILFVAKNYKKLNL</sequence>
<feature type="transmembrane region" description="Helical" evidence="1">
    <location>
        <begin position="69"/>
        <end position="94"/>
    </location>
</feature>
<evidence type="ECO:0000313" key="4">
    <source>
        <dbReference type="Proteomes" id="UP000187822"/>
    </source>
</evidence>
<protein>
    <submittedName>
        <fullName evidence="2">Multipass membrane protein</fullName>
    </submittedName>
</protein>
<gene>
    <name evidence="3" type="ORF">CPM_1877</name>
    <name evidence="2" type="ORF">CSP5_1939</name>
</gene>
<evidence type="ECO:0000313" key="2">
    <source>
        <dbReference type="EMBL" id="SIM87345.1"/>
    </source>
</evidence>
<keyword evidence="1" id="KW-1133">Transmembrane helix</keyword>
<feature type="transmembrane region" description="Helical" evidence="1">
    <location>
        <begin position="142"/>
        <end position="162"/>
    </location>
</feature>
<evidence type="ECO:0000256" key="1">
    <source>
        <dbReference type="SAM" id="Phobius"/>
    </source>
</evidence>
<dbReference type="KEGG" id="cdiv:CPM_1877"/>
<feature type="transmembrane region" description="Helical" evidence="1">
    <location>
        <begin position="106"/>
        <end position="130"/>
    </location>
</feature>
<dbReference type="EMBL" id="LT719092">
    <property type="protein sequence ID" value="SJK85653.1"/>
    <property type="molecule type" value="Genomic_DNA"/>
</dbReference>
<evidence type="ECO:0000313" key="5">
    <source>
        <dbReference type="Proteomes" id="UP000195607"/>
    </source>
</evidence>
<dbReference type="Proteomes" id="UP000195607">
    <property type="component" value="Chromosome I"/>
</dbReference>
<keyword evidence="1" id="KW-0472">Membrane</keyword>
<dbReference type="EMBL" id="LT671858">
    <property type="protein sequence ID" value="SIM87345.1"/>
    <property type="molecule type" value="Genomic_DNA"/>
</dbReference>
<reference evidence="3" key="3">
    <citation type="submission" date="2016-06" db="EMBL/GenBank/DDBJ databases">
        <authorList>
            <person name="Olsen C.W."/>
            <person name="Carey S."/>
            <person name="Hinshaw L."/>
            <person name="Karasin A.I."/>
        </authorList>
    </citation>
    <scope>NUCLEOTIDE SEQUENCE [LARGE SCALE GENOMIC DNA]</scope>
    <source>
        <strain evidence="3">PM4</strain>
    </source>
</reference>
<keyword evidence="1" id="KW-0812">Transmembrane</keyword>
<name>A0A1N5WRH5_9ARCH</name>
<organism evidence="2 5">
    <name type="scientific">Cuniculiplasma divulgatum</name>
    <dbReference type="NCBI Taxonomy" id="1673428"/>
    <lineage>
        <taxon>Archaea</taxon>
        <taxon>Methanobacteriati</taxon>
        <taxon>Thermoplasmatota</taxon>
        <taxon>Thermoplasmata</taxon>
        <taxon>Thermoplasmatales</taxon>
        <taxon>Cuniculiplasmataceae</taxon>
        <taxon>Cuniculiplasma</taxon>
    </lineage>
</organism>
<reference evidence="2 5" key="1">
    <citation type="submission" date="2016-04" db="EMBL/GenBank/DDBJ databases">
        <authorList>
            <person name="Evans L.H."/>
            <person name="Alamgir A."/>
            <person name="Owens N."/>
            <person name="Weber N.D."/>
            <person name="Virtaneva K."/>
            <person name="Barbian K."/>
            <person name="Babar A."/>
            <person name="Rosenke K."/>
        </authorList>
    </citation>
    <scope>NUCLEOTIDE SEQUENCE [LARGE SCALE GENOMIC DNA]</scope>
    <source>
        <strain evidence="2">S5</strain>
        <strain evidence="5">S5(T) (JCM 30642 \VKM B-2941)</strain>
    </source>
</reference>
<proteinExistence type="predicted"/>
<reference evidence="4" key="2">
    <citation type="submission" date="2016-06" db="EMBL/GenBank/DDBJ databases">
        <authorList>
            <person name="Toshchakov V.S."/>
        </authorList>
    </citation>
    <scope>NUCLEOTIDE SEQUENCE [LARGE SCALE GENOMIC DNA]</scope>
    <source>
        <strain>PM4 (JCM 30641</strain>
        <strain evidence="4">\VKM B-2940)</strain>
    </source>
</reference>
<dbReference type="AlphaFoldDB" id="A0A1N5WRH5"/>
<dbReference type="Proteomes" id="UP000187822">
    <property type="component" value="Chromosome I"/>
</dbReference>
<keyword evidence="4" id="KW-1185">Reference proteome</keyword>
<accession>A0A1N5WRH5</accession>
<feature type="transmembrane region" description="Helical" evidence="1">
    <location>
        <begin position="34"/>
        <end position="57"/>
    </location>
</feature>
<evidence type="ECO:0000313" key="3">
    <source>
        <dbReference type="EMBL" id="SJK85653.1"/>
    </source>
</evidence>